<dbReference type="AlphaFoldDB" id="A0A915I7Q5"/>
<protein>
    <submittedName>
        <fullName evidence="2">Uncharacterized protein</fullName>
    </submittedName>
</protein>
<proteinExistence type="predicted"/>
<sequence>MYTYPVIAYPKLNFMQIWSKISSHNLRLTAKSPSNLAIRPELVILPRSSFSWINIRHLAISLLPLFGSGFEISSHPNSITVPVPTFQPINIGFDSEITG</sequence>
<accession>A0A915I7Q5</accession>
<evidence type="ECO:0000313" key="2">
    <source>
        <dbReference type="WBParaSite" id="nRc.2.0.1.t09359-RA"/>
    </source>
</evidence>
<evidence type="ECO:0000313" key="1">
    <source>
        <dbReference type="Proteomes" id="UP000887565"/>
    </source>
</evidence>
<dbReference type="WBParaSite" id="nRc.2.0.1.t09359-RA">
    <property type="protein sequence ID" value="nRc.2.0.1.t09359-RA"/>
    <property type="gene ID" value="nRc.2.0.1.g09359"/>
</dbReference>
<name>A0A915I7Q5_ROMCU</name>
<dbReference type="Proteomes" id="UP000887565">
    <property type="component" value="Unplaced"/>
</dbReference>
<reference evidence="2" key="1">
    <citation type="submission" date="2022-11" db="UniProtKB">
        <authorList>
            <consortium name="WormBaseParasite"/>
        </authorList>
    </citation>
    <scope>IDENTIFICATION</scope>
</reference>
<keyword evidence="1" id="KW-1185">Reference proteome</keyword>
<organism evidence="1 2">
    <name type="scientific">Romanomermis culicivorax</name>
    <name type="common">Nematode worm</name>
    <dbReference type="NCBI Taxonomy" id="13658"/>
    <lineage>
        <taxon>Eukaryota</taxon>
        <taxon>Metazoa</taxon>
        <taxon>Ecdysozoa</taxon>
        <taxon>Nematoda</taxon>
        <taxon>Enoplea</taxon>
        <taxon>Dorylaimia</taxon>
        <taxon>Mermithida</taxon>
        <taxon>Mermithoidea</taxon>
        <taxon>Mermithidae</taxon>
        <taxon>Romanomermis</taxon>
    </lineage>
</organism>